<accession>A0ABW1ECW4</accession>
<dbReference type="Gene3D" id="1.10.10.10">
    <property type="entry name" value="Winged helix-like DNA-binding domain superfamily/Winged helix DNA-binding domain"/>
    <property type="match status" value="1"/>
</dbReference>
<feature type="domain" description="Transcription regulator PadR N-terminal" evidence="1">
    <location>
        <begin position="16"/>
        <end position="90"/>
    </location>
</feature>
<evidence type="ECO:0000313" key="3">
    <source>
        <dbReference type="Proteomes" id="UP001596091"/>
    </source>
</evidence>
<proteinExistence type="predicted"/>
<sequence>MPKRKLDPLPSAAFQILLSLADEDLHGYGIMRKVEGQTNGRMRLGPGTLYSSIQALLEDGLIEEVIRSRSARGGDERRRFYRITSSGRKLARSEAERLADLLRVARARKILGGEYV</sequence>
<dbReference type="InterPro" id="IPR036388">
    <property type="entry name" value="WH-like_DNA-bd_sf"/>
</dbReference>
<evidence type="ECO:0000313" key="2">
    <source>
        <dbReference type="EMBL" id="MFC5862151.1"/>
    </source>
</evidence>
<dbReference type="PANTHER" id="PTHR33169">
    <property type="entry name" value="PADR-FAMILY TRANSCRIPTIONAL REGULATOR"/>
    <property type="match status" value="1"/>
</dbReference>
<organism evidence="2 3">
    <name type="scientific">Acidicapsa dinghuensis</name>
    <dbReference type="NCBI Taxonomy" id="2218256"/>
    <lineage>
        <taxon>Bacteria</taxon>
        <taxon>Pseudomonadati</taxon>
        <taxon>Acidobacteriota</taxon>
        <taxon>Terriglobia</taxon>
        <taxon>Terriglobales</taxon>
        <taxon>Acidobacteriaceae</taxon>
        <taxon>Acidicapsa</taxon>
    </lineage>
</organism>
<keyword evidence="3" id="KW-1185">Reference proteome</keyword>
<name>A0ABW1ECW4_9BACT</name>
<dbReference type="InterPro" id="IPR052509">
    <property type="entry name" value="Metal_resp_DNA-bind_regulator"/>
</dbReference>
<comment type="caution">
    <text evidence="2">The sequence shown here is derived from an EMBL/GenBank/DDBJ whole genome shotgun (WGS) entry which is preliminary data.</text>
</comment>
<gene>
    <name evidence="2" type="ORF">ACFPT7_07595</name>
</gene>
<dbReference type="InterPro" id="IPR005149">
    <property type="entry name" value="Tscrpt_reg_PadR_N"/>
</dbReference>
<dbReference type="SUPFAM" id="SSF46785">
    <property type="entry name" value="Winged helix' DNA-binding domain"/>
    <property type="match status" value="1"/>
</dbReference>
<dbReference type="InterPro" id="IPR036390">
    <property type="entry name" value="WH_DNA-bd_sf"/>
</dbReference>
<dbReference type="PANTHER" id="PTHR33169:SF13">
    <property type="entry name" value="PADR-FAMILY TRANSCRIPTIONAL REGULATOR"/>
    <property type="match status" value="1"/>
</dbReference>
<dbReference type="RefSeq" id="WP_263338390.1">
    <property type="nucleotide sequence ID" value="NZ_JAGSYH010000004.1"/>
</dbReference>
<protein>
    <submittedName>
        <fullName evidence="2">PadR family transcriptional regulator</fullName>
    </submittedName>
</protein>
<dbReference type="Proteomes" id="UP001596091">
    <property type="component" value="Unassembled WGS sequence"/>
</dbReference>
<evidence type="ECO:0000259" key="1">
    <source>
        <dbReference type="Pfam" id="PF03551"/>
    </source>
</evidence>
<dbReference type="EMBL" id="JBHSPH010000002">
    <property type="protein sequence ID" value="MFC5862151.1"/>
    <property type="molecule type" value="Genomic_DNA"/>
</dbReference>
<reference evidence="3" key="1">
    <citation type="journal article" date="2019" name="Int. J. Syst. Evol. Microbiol.">
        <title>The Global Catalogue of Microorganisms (GCM) 10K type strain sequencing project: providing services to taxonomists for standard genome sequencing and annotation.</title>
        <authorList>
            <consortium name="The Broad Institute Genomics Platform"/>
            <consortium name="The Broad Institute Genome Sequencing Center for Infectious Disease"/>
            <person name="Wu L."/>
            <person name="Ma J."/>
        </authorList>
    </citation>
    <scope>NUCLEOTIDE SEQUENCE [LARGE SCALE GENOMIC DNA]</scope>
    <source>
        <strain evidence="3">JCM 4087</strain>
    </source>
</reference>
<dbReference type="Pfam" id="PF03551">
    <property type="entry name" value="PadR"/>
    <property type="match status" value="1"/>
</dbReference>